<dbReference type="EMBL" id="BAABKM010000002">
    <property type="protein sequence ID" value="GAA4712760.1"/>
    <property type="molecule type" value="Genomic_DNA"/>
</dbReference>
<evidence type="ECO:0000256" key="1">
    <source>
        <dbReference type="SAM" id="Phobius"/>
    </source>
</evidence>
<dbReference type="NCBIfam" id="NF046117">
    <property type="entry name" value="SCO4848_fam"/>
    <property type="match status" value="1"/>
</dbReference>
<evidence type="ECO:0008006" key="4">
    <source>
        <dbReference type="Google" id="ProtNLM"/>
    </source>
</evidence>
<name>A0ABP8XS22_9ACTN</name>
<keyword evidence="1" id="KW-0472">Membrane</keyword>
<dbReference type="Pfam" id="PF26606">
    <property type="entry name" value="SCO4848"/>
    <property type="match status" value="1"/>
</dbReference>
<sequence length="82" mass="9042">MKLGRKHGWLLVGIALWNFVVWGTFIKNLAASHASGEDRPGGYYVAHSVLIVVDLAIGVVLGLLGLKILRRNSTETSDRRTR</sequence>
<protein>
    <recommendedName>
        <fullName evidence="4">DUF4328 domain-containing protein</fullName>
    </recommendedName>
</protein>
<organism evidence="2 3">
    <name type="scientific">Nocardioides conyzicola</name>
    <dbReference type="NCBI Taxonomy" id="1651781"/>
    <lineage>
        <taxon>Bacteria</taxon>
        <taxon>Bacillati</taxon>
        <taxon>Actinomycetota</taxon>
        <taxon>Actinomycetes</taxon>
        <taxon>Propionibacteriales</taxon>
        <taxon>Nocardioidaceae</taxon>
        <taxon>Nocardioides</taxon>
    </lineage>
</organism>
<reference evidence="3" key="1">
    <citation type="journal article" date="2019" name="Int. J. Syst. Evol. Microbiol.">
        <title>The Global Catalogue of Microorganisms (GCM) 10K type strain sequencing project: providing services to taxonomists for standard genome sequencing and annotation.</title>
        <authorList>
            <consortium name="The Broad Institute Genomics Platform"/>
            <consortium name="The Broad Institute Genome Sequencing Center for Infectious Disease"/>
            <person name="Wu L."/>
            <person name="Ma J."/>
        </authorList>
    </citation>
    <scope>NUCLEOTIDE SEQUENCE [LARGE SCALE GENOMIC DNA]</scope>
    <source>
        <strain evidence="3">JCM 18531</strain>
    </source>
</reference>
<evidence type="ECO:0000313" key="2">
    <source>
        <dbReference type="EMBL" id="GAA4712760.1"/>
    </source>
</evidence>
<dbReference type="Proteomes" id="UP001499974">
    <property type="component" value="Unassembled WGS sequence"/>
</dbReference>
<feature type="transmembrane region" description="Helical" evidence="1">
    <location>
        <begin position="7"/>
        <end position="25"/>
    </location>
</feature>
<keyword evidence="3" id="KW-1185">Reference proteome</keyword>
<dbReference type="RefSeq" id="WP_345522680.1">
    <property type="nucleotide sequence ID" value="NZ_BAABKM010000002.1"/>
</dbReference>
<keyword evidence="1" id="KW-0812">Transmembrane</keyword>
<gene>
    <name evidence="2" type="ORF">GCM10023349_34830</name>
</gene>
<evidence type="ECO:0000313" key="3">
    <source>
        <dbReference type="Proteomes" id="UP001499974"/>
    </source>
</evidence>
<accession>A0ABP8XS22</accession>
<keyword evidence="1" id="KW-1133">Transmembrane helix</keyword>
<comment type="caution">
    <text evidence="2">The sequence shown here is derived from an EMBL/GenBank/DDBJ whole genome shotgun (WGS) entry which is preliminary data.</text>
</comment>
<feature type="transmembrane region" description="Helical" evidence="1">
    <location>
        <begin position="45"/>
        <end position="69"/>
    </location>
</feature>
<proteinExistence type="predicted"/>
<dbReference type="InterPro" id="IPR058061">
    <property type="entry name" value="SCO4848-like"/>
</dbReference>